<proteinExistence type="predicted"/>
<gene>
    <name evidence="1" type="ORF">H8K52_13145</name>
</gene>
<evidence type="ECO:0000313" key="1">
    <source>
        <dbReference type="EMBL" id="MBC3808293.1"/>
    </source>
</evidence>
<reference evidence="1 2" key="1">
    <citation type="submission" date="2020-08" db="EMBL/GenBank/DDBJ databases">
        <title>Novel species isolated from subtropical streams in China.</title>
        <authorList>
            <person name="Lu H."/>
        </authorList>
    </citation>
    <scope>NUCLEOTIDE SEQUENCE [LARGE SCALE GENOMIC DNA]</scope>
    <source>
        <strain evidence="1 2">KACC 16656</strain>
    </source>
</reference>
<evidence type="ECO:0000313" key="2">
    <source>
        <dbReference type="Proteomes" id="UP000648257"/>
    </source>
</evidence>
<dbReference type="RefSeq" id="WP_186923372.1">
    <property type="nucleotide sequence ID" value="NZ_JACOFW010000015.1"/>
</dbReference>
<sequence length="135" mass="15095">MTPIEEQNTQGNHPWVMLETPAELEGWMELHNQELQKLIGDQGAQQMAQGQGICLNLTHGGEIYFHTNSDGDVLLDVTEEATWVAPVISACTNVAPPKGQIWLLPQHVLMQLLMGLNPLIASSRLVVKHIYRLHR</sequence>
<organism evidence="1 2">
    <name type="scientific">Undibacterium seohonense</name>
    <dbReference type="NCBI Taxonomy" id="1344950"/>
    <lineage>
        <taxon>Bacteria</taxon>
        <taxon>Pseudomonadati</taxon>
        <taxon>Pseudomonadota</taxon>
        <taxon>Betaproteobacteria</taxon>
        <taxon>Burkholderiales</taxon>
        <taxon>Oxalobacteraceae</taxon>
        <taxon>Undibacterium</taxon>
    </lineage>
</organism>
<dbReference type="EMBL" id="JACOFW010000015">
    <property type="protein sequence ID" value="MBC3808293.1"/>
    <property type="molecule type" value="Genomic_DNA"/>
</dbReference>
<accession>A0ABR6X5S0</accession>
<name>A0ABR6X5S0_9BURK</name>
<dbReference type="Proteomes" id="UP000648257">
    <property type="component" value="Unassembled WGS sequence"/>
</dbReference>
<protein>
    <submittedName>
        <fullName evidence="1">Uncharacterized protein</fullName>
    </submittedName>
</protein>
<comment type="caution">
    <text evidence="1">The sequence shown here is derived from an EMBL/GenBank/DDBJ whole genome shotgun (WGS) entry which is preliminary data.</text>
</comment>
<keyword evidence="2" id="KW-1185">Reference proteome</keyword>